<dbReference type="RefSeq" id="XP_041293698.1">
    <property type="nucleotide sequence ID" value="XM_041433586.1"/>
</dbReference>
<protein>
    <submittedName>
        <fullName evidence="1">Uncharacterized protein</fullName>
    </submittedName>
</protein>
<evidence type="ECO:0000313" key="2">
    <source>
        <dbReference type="Proteomes" id="UP000823399"/>
    </source>
</evidence>
<gene>
    <name evidence="1" type="ORF">F5147DRAFT_652024</name>
</gene>
<comment type="caution">
    <text evidence="1">The sequence shown here is derived from an EMBL/GenBank/DDBJ whole genome shotgun (WGS) entry which is preliminary data.</text>
</comment>
<dbReference type="OrthoDB" id="2693136at2759"/>
<evidence type="ECO:0000313" key="1">
    <source>
        <dbReference type="EMBL" id="KAG2109830.1"/>
    </source>
</evidence>
<proteinExistence type="predicted"/>
<sequence length="238" mass="27364">MLMNAILRCCFPCQCFFFWVRTPKKPNWTIENGSLWSSSGFRHFVEPNQWSGSWFSSRTLQTRPNWTMAALLTIPHEFKPFLREGDCAITATDAYSLAYNGQLVFTSPNMSFIPKLYNNPSNIMQARVWDYIASRVFFTVLYILYTTCIYTITSLIESNWSTLLFDPKGFLDQAQGSEERKCHEKLLRTQTHTGTGEKVTFLCKNCLCKPSQESVPTPHNEHKYFAFDPKGEASAAKV</sequence>
<dbReference type="EMBL" id="JABBWM010000022">
    <property type="protein sequence ID" value="KAG2109830.1"/>
    <property type="molecule type" value="Genomic_DNA"/>
</dbReference>
<name>A0A9P7JV91_9AGAM</name>
<accession>A0A9P7JV91</accession>
<dbReference type="Proteomes" id="UP000823399">
    <property type="component" value="Unassembled WGS sequence"/>
</dbReference>
<reference evidence="1" key="1">
    <citation type="journal article" date="2020" name="New Phytol.">
        <title>Comparative genomics reveals dynamic genome evolution in host specialist ectomycorrhizal fungi.</title>
        <authorList>
            <person name="Lofgren L.A."/>
            <person name="Nguyen N.H."/>
            <person name="Vilgalys R."/>
            <person name="Ruytinx J."/>
            <person name="Liao H.L."/>
            <person name="Branco S."/>
            <person name="Kuo A."/>
            <person name="LaButti K."/>
            <person name="Lipzen A."/>
            <person name="Andreopoulos W."/>
            <person name="Pangilinan J."/>
            <person name="Riley R."/>
            <person name="Hundley H."/>
            <person name="Na H."/>
            <person name="Barry K."/>
            <person name="Grigoriev I.V."/>
            <person name="Stajich J.E."/>
            <person name="Kennedy P.G."/>
        </authorList>
    </citation>
    <scope>NUCLEOTIDE SEQUENCE</scope>
    <source>
        <strain evidence="1">FC423</strain>
    </source>
</reference>
<organism evidence="1 2">
    <name type="scientific">Suillus discolor</name>
    <dbReference type="NCBI Taxonomy" id="1912936"/>
    <lineage>
        <taxon>Eukaryota</taxon>
        <taxon>Fungi</taxon>
        <taxon>Dikarya</taxon>
        <taxon>Basidiomycota</taxon>
        <taxon>Agaricomycotina</taxon>
        <taxon>Agaricomycetes</taxon>
        <taxon>Agaricomycetidae</taxon>
        <taxon>Boletales</taxon>
        <taxon>Suillineae</taxon>
        <taxon>Suillaceae</taxon>
        <taxon>Suillus</taxon>
    </lineage>
</organism>
<dbReference type="GeneID" id="64695845"/>
<dbReference type="AlphaFoldDB" id="A0A9P7JV91"/>
<keyword evidence="2" id="KW-1185">Reference proteome</keyword>